<proteinExistence type="predicted"/>
<dbReference type="EnsemblPlants" id="AVESA.00010b.r2.1DG0161350.1">
    <property type="protein sequence ID" value="AVESA.00010b.r2.1DG0161350.1.CDS"/>
    <property type="gene ID" value="AVESA.00010b.r2.1DG0161350"/>
</dbReference>
<reference evidence="1" key="1">
    <citation type="submission" date="2021-05" db="EMBL/GenBank/DDBJ databases">
        <authorList>
            <person name="Scholz U."/>
            <person name="Mascher M."/>
            <person name="Fiebig A."/>
        </authorList>
    </citation>
    <scope>NUCLEOTIDE SEQUENCE [LARGE SCALE GENOMIC DNA]</scope>
</reference>
<sequence>MAAAANPSYLQTGLVLQALHQKEYLLHLYLYQQLESSPNANQKIVVNPGLPFGFGLTVANDWAIYDGILPNGKLVARALGMHIGAGKADYNWYFSFNMMFVDDRFKGSVLNVNGLNGINPGVGGQWAIVGGNGEFAHAQGTITYTDKAVSGGVMKELRIRVLCPDNPTPTLVTSPIKVEPPVGGSVGKAVDIIGKPQRLRSGYVIDSISFSYTDEAGVKQTAGPWGGGNGGHPVKINFKPTETVKKIMGTTGNFGGNVVVNSLKIVTNLDTYGPYGKENGAQFSIPDKDTDSVVCFHGPDGLFLDAIGIYVTKSYFLLSAI</sequence>
<reference evidence="1" key="2">
    <citation type="submission" date="2025-09" db="UniProtKB">
        <authorList>
            <consortium name="EnsemblPlants"/>
        </authorList>
    </citation>
    <scope>IDENTIFICATION</scope>
</reference>
<name>A0ACD5U0W6_AVESA</name>
<accession>A0ACD5U0W6</accession>
<dbReference type="Proteomes" id="UP001732700">
    <property type="component" value="Chromosome 1D"/>
</dbReference>
<organism evidence="1 2">
    <name type="scientific">Avena sativa</name>
    <name type="common">Oat</name>
    <dbReference type="NCBI Taxonomy" id="4498"/>
    <lineage>
        <taxon>Eukaryota</taxon>
        <taxon>Viridiplantae</taxon>
        <taxon>Streptophyta</taxon>
        <taxon>Embryophyta</taxon>
        <taxon>Tracheophyta</taxon>
        <taxon>Spermatophyta</taxon>
        <taxon>Magnoliopsida</taxon>
        <taxon>Liliopsida</taxon>
        <taxon>Poales</taxon>
        <taxon>Poaceae</taxon>
        <taxon>BOP clade</taxon>
        <taxon>Pooideae</taxon>
        <taxon>Poodae</taxon>
        <taxon>Poeae</taxon>
        <taxon>Poeae Chloroplast Group 1 (Aveneae type)</taxon>
        <taxon>Aveninae</taxon>
        <taxon>Avena</taxon>
    </lineage>
</organism>
<evidence type="ECO:0000313" key="2">
    <source>
        <dbReference type="Proteomes" id="UP001732700"/>
    </source>
</evidence>
<keyword evidence="2" id="KW-1185">Reference proteome</keyword>
<protein>
    <submittedName>
        <fullName evidence="1">Uncharacterized protein</fullName>
    </submittedName>
</protein>
<evidence type="ECO:0000313" key="1">
    <source>
        <dbReference type="EnsemblPlants" id="AVESA.00010b.r2.1DG0161350.1.CDS"/>
    </source>
</evidence>